<name>A0A164L1A6_9CRUS</name>
<organism evidence="1 2">
    <name type="scientific">Daphnia magna</name>
    <dbReference type="NCBI Taxonomy" id="35525"/>
    <lineage>
        <taxon>Eukaryota</taxon>
        <taxon>Metazoa</taxon>
        <taxon>Ecdysozoa</taxon>
        <taxon>Arthropoda</taxon>
        <taxon>Crustacea</taxon>
        <taxon>Branchiopoda</taxon>
        <taxon>Diplostraca</taxon>
        <taxon>Cladocera</taxon>
        <taxon>Anomopoda</taxon>
        <taxon>Daphniidae</taxon>
        <taxon>Daphnia</taxon>
    </lineage>
</organism>
<evidence type="ECO:0000313" key="2">
    <source>
        <dbReference type="Proteomes" id="UP000076858"/>
    </source>
</evidence>
<comment type="caution">
    <text evidence="1">The sequence shown here is derived from an EMBL/GenBank/DDBJ whole genome shotgun (WGS) entry which is preliminary data.</text>
</comment>
<gene>
    <name evidence="1" type="ORF">APZ42_033494</name>
</gene>
<keyword evidence="2" id="KW-1185">Reference proteome</keyword>
<proteinExistence type="predicted"/>
<accession>A0A164L1A6</accession>
<dbReference type="EMBL" id="LRGB01003216">
    <property type="protein sequence ID" value="KZS03708.1"/>
    <property type="molecule type" value="Genomic_DNA"/>
</dbReference>
<reference evidence="1 2" key="1">
    <citation type="submission" date="2016-03" db="EMBL/GenBank/DDBJ databases">
        <title>EvidentialGene: Evidence-directed Construction of Genes on Genomes.</title>
        <authorList>
            <person name="Gilbert D.G."/>
            <person name="Choi J.-H."/>
            <person name="Mockaitis K."/>
            <person name="Colbourne J."/>
            <person name="Pfrender M."/>
        </authorList>
    </citation>
    <scope>NUCLEOTIDE SEQUENCE [LARGE SCALE GENOMIC DNA]</scope>
    <source>
        <strain evidence="1 2">Xinb3</strain>
        <tissue evidence="1">Complete organism</tissue>
    </source>
</reference>
<sequence>MITLNGQKNLPTSHHFLLLVIEDASNSMRNEECVEFGGVLLRNRKTPSSKTYQLTFDDSIR</sequence>
<evidence type="ECO:0000313" key="1">
    <source>
        <dbReference type="EMBL" id="KZS03708.1"/>
    </source>
</evidence>
<protein>
    <submittedName>
        <fullName evidence="1">Speckle-type POZ/sw-like protein</fullName>
    </submittedName>
</protein>
<dbReference type="AlphaFoldDB" id="A0A164L1A6"/>
<dbReference type="Proteomes" id="UP000076858">
    <property type="component" value="Unassembled WGS sequence"/>
</dbReference>